<dbReference type="InterPro" id="IPR050413">
    <property type="entry name" value="TCR_beta_variable"/>
</dbReference>
<dbReference type="Gene3D" id="2.60.40.10">
    <property type="entry name" value="Immunoglobulins"/>
    <property type="match status" value="1"/>
</dbReference>
<dbReference type="InterPro" id="IPR013783">
    <property type="entry name" value="Ig-like_fold"/>
</dbReference>
<dbReference type="InterPro" id="IPR013106">
    <property type="entry name" value="Ig_V-set"/>
</dbReference>
<evidence type="ECO:0000259" key="4">
    <source>
        <dbReference type="PROSITE" id="PS50835"/>
    </source>
</evidence>
<feature type="domain" description="Ig-like" evidence="4">
    <location>
        <begin position="26"/>
        <end position="121"/>
    </location>
</feature>
<keyword evidence="1 3" id="KW-0732">Signal</keyword>
<proteinExistence type="predicted"/>
<dbReference type="Pfam" id="PF07686">
    <property type="entry name" value="V-set"/>
    <property type="match status" value="1"/>
</dbReference>
<dbReference type="PANTHER" id="PTHR23268:SF102">
    <property type="entry name" value="IMMUNOGLOBULIN V-SET DOMAIN-CONTAINING PROTEIN"/>
    <property type="match status" value="1"/>
</dbReference>
<evidence type="ECO:0000256" key="2">
    <source>
        <dbReference type="ARBA" id="ARBA00022859"/>
    </source>
</evidence>
<keyword evidence="2" id="KW-0391">Immunity</keyword>
<evidence type="ECO:0000313" key="5">
    <source>
        <dbReference type="EMBL" id="KAK2826667.1"/>
    </source>
</evidence>
<accession>A0AA88LYJ7</accession>
<sequence length="122" mass="13897">MMSQIVIFAVWSLWLQVHGQDVAQHPGIIWRDVSKSAEMNCSHNKDINHRQMYWYRQRPGETMTLVVFTAVGVKPDGDLIKYSVVKDNFETGALTVNDLKLEDSGVYFCAVSQHSDLKHISS</sequence>
<feature type="signal peptide" evidence="3">
    <location>
        <begin position="1"/>
        <end position="19"/>
    </location>
</feature>
<dbReference type="SMART" id="SM00409">
    <property type="entry name" value="IG"/>
    <property type="match status" value="1"/>
</dbReference>
<evidence type="ECO:0000313" key="6">
    <source>
        <dbReference type="Proteomes" id="UP001187415"/>
    </source>
</evidence>
<dbReference type="InterPro" id="IPR007110">
    <property type="entry name" value="Ig-like_dom"/>
</dbReference>
<name>A0AA88LYJ7_CHASR</name>
<keyword evidence="6" id="KW-1185">Reference proteome</keyword>
<comment type="caution">
    <text evidence="5">The sequence shown here is derived from an EMBL/GenBank/DDBJ whole genome shotgun (WGS) entry which is preliminary data.</text>
</comment>
<dbReference type="GO" id="GO:0007166">
    <property type="term" value="P:cell surface receptor signaling pathway"/>
    <property type="evidence" value="ECO:0007669"/>
    <property type="project" value="TreeGrafter"/>
</dbReference>
<dbReference type="GO" id="GO:0002376">
    <property type="term" value="P:immune system process"/>
    <property type="evidence" value="ECO:0007669"/>
    <property type="project" value="UniProtKB-KW"/>
</dbReference>
<evidence type="ECO:0000256" key="3">
    <source>
        <dbReference type="SAM" id="SignalP"/>
    </source>
</evidence>
<organism evidence="5 6">
    <name type="scientific">Channa striata</name>
    <name type="common">Snakehead murrel</name>
    <name type="synonym">Ophicephalus striatus</name>
    <dbReference type="NCBI Taxonomy" id="64152"/>
    <lineage>
        <taxon>Eukaryota</taxon>
        <taxon>Metazoa</taxon>
        <taxon>Chordata</taxon>
        <taxon>Craniata</taxon>
        <taxon>Vertebrata</taxon>
        <taxon>Euteleostomi</taxon>
        <taxon>Actinopterygii</taxon>
        <taxon>Neopterygii</taxon>
        <taxon>Teleostei</taxon>
        <taxon>Neoteleostei</taxon>
        <taxon>Acanthomorphata</taxon>
        <taxon>Anabantaria</taxon>
        <taxon>Anabantiformes</taxon>
        <taxon>Channoidei</taxon>
        <taxon>Channidae</taxon>
        <taxon>Channa</taxon>
    </lineage>
</organism>
<dbReference type="InterPro" id="IPR003599">
    <property type="entry name" value="Ig_sub"/>
</dbReference>
<dbReference type="PANTHER" id="PTHR23268">
    <property type="entry name" value="T-CELL RECEPTOR BETA CHAIN"/>
    <property type="match status" value="1"/>
</dbReference>
<reference evidence="5" key="1">
    <citation type="submission" date="2023-07" db="EMBL/GenBank/DDBJ databases">
        <title>Chromosome-level Genome Assembly of Striped Snakehead (Channa striata).</title>
        <authorList>
            <person name="Liu H."/>
        </authorList>
    </citation>
    <scope>NUCLEOTIDE SEQUENCE</scope>
    <source>
        <strain evidence="5">Gz</strain>
        <tissue evidence="5">Muscle</tissue>
    </source>
</reference>
<dbReference type="SMART" id="SM00406">
    <property type="entry name" value="IGv"/>
    <property type="match status" value="1"/>
</dbReference>
<dbReference type="AlphaFoldDB" id="A0AA88LYJ7"/>
<dbReference type="PROSITE" id="PS50835">
    <property type="entry name" value="IG_LIKE"/>
    <property type="match status" value="1"/>
</dbReference>
<dbReference type="Proteomes" id="UP001187415">
    <property type="component" value="Unassembled WGS sequence"/>
</dbReference>
<dbReference type="EMBL" id="JAUPFM010000016">
    <property type="protein sequence ID" value="KAK2826667.1"/>
    <property type="molecule type" value="Genomic_DNA"/>
</dbReference>
<feature type="chain" id="PRO_5041700346" description="Ig-like domain-containing protein" evidence="3">
    <location>
        <begin position="20"/>
        <end position="122"/>
    </location>
</feature>
<gene>
    <name evidence="5" type="ORF">Q5P01_020881</name>
</gene>
<dbReference type="SUPFAM" id="SSF48726">
    <property type="entry name" value="Immunoglobulin"/>
    <property type="match status" value="1"/>
</dbReference>
<dbReference type="GO" id="GO:0005886">
    <property type="term" value="C:plasma membrane"/>
    <property type="evidence" value="ECO:0007669"/>
    <property type="project" value="TreeGrafter"/>
</dbReference>
<evidence type="ECO:0000256" key="1">
    <source>
        <dbReference type="ARBA" id="ARBA00022729"/>
    </source>
</evidence>
<protein>
    <recommendedName>
        <fullName evidence="4">Ig-like domain-containing protein</fullName>
    </recommendedName>
</protein>
<dbReference type="InterPro" id="IPR036179">
    <property type="entry name" value="Ig-like_dom_sf"/>
</dbReference>